<dbReference type="AlphaFoldDB" id="A0A4R6M2L5"/>
<comment type="pathway">
    <text evidence="6">Alkaloid degradation; nicotine degradation.</text>
</comment>
<protein>
    <submittedName>
        <fullName evidence="8">Purine hydroxylase delta subunit apoprotein</fullName>
    </submittedName>
</protein>
<accession>A0A4R6M2L5</accession>
<dbReference type="InterPro" id="IPR002888">
    <property type="entry name" value="2Fe-2S-bd"/>
</dbReference>
<dbReference type="InterPro" id="IPR036884">
    <property type="entry name" value="2Fe-2S-bd_dom_sf"/>
</dbReference>
<gene>
    <name evidence="8" type="ORF">DFR79_102213</name>
</gene>
<dbReference type="EMBL" id="SNWX01000002">
    <property type="protein sequence ID" value="TDO94835.1"/>
    <property type="molecule type" value="Genomic_DNA"/>
</dbReference>
<evidence type="ECO:0000259" key="7">
    <source>
        <dbReference type="PROSITE" id="PS51085"/>
    </source>
</evidence>
<dbReference type="PROSITE" id="PS00197">
    <property type="entry name" value="2FE2S_FER_1"/>
    <property type="match status" value="1"/>
</dbReference>
<dbReference type="GO" id="GO:0016491">
    <property type="term" value="F:oxidoreductase activity"/>
    <property type="evidence" value="ECO:0007669"/>
    <property type="project" value="UniProtKB-KW"/>
</dbReference>
<evidence type="ECO:0000256" key="5">
    <source>
        <dbReference type="ARBA" id="ARBA00023014"/>
    </source>
</evidence>
<keyword evidence="3" id="KW-0560">Oxidoreductase</keyword>
<evidence type="ECO:0000256" key="4">
    <source>
        <dbReference type="ARBA" id="ARBA00023004"/>
    </source>
</evidence>
<dbReference type="Gene3D" id="1.10.150.120">
    <property type="entry name" value="[2Fe-2S]-binding domain"/>
    <property type="match status" value="1"/>
</dbReference>
<dbReference type="OrthoDB" id="9796880at2"/>
<evidence type="ECO:0000313" key="9">
    <source>
        <dbReference type="Proteomes" id="UP000295064"/>
    </source>
</evidence>
<evidence type="ECO:0000313" key="8">
    <source>
        <dbReference type="EMBL" id="TDO94835.1"/>
    </source>
</evidence>
<comment type="caution">
    <text evidence="8">The sequence shown here is derived from an EMBL/GenBank/DDBJ whole genome shotgun (WGS) entry which is preliminary data.</text>
</comment>
<dbReference type="PANTHER" id="PTHR44379:SF5">
    <property type="entry name" value="OXIDOREDUCTASE WITH IRON-SULFUR SUBUNIT"/>
    <property type="match status" value="1"/>
</dbReference>
<name>A0A4R6M2L5_9FIRM</name>
<dbReference type="RefSeq" id="WP_133513914.1">
    <property type="nucleotide sequence ID" value="NZ_SNWX01000002.1"/>
</dbReference>
<dbReference type="InterPro" id="IPR001041">
    <property type="entry name" value="2Fe-2S_ferredoxin-type"/>
</dbReference>
<dbReference type="GO" id="GO:0051537">
    <property type="term" value="F:2 iron, 2 sulfur cluster binding"/>
    <property type="evidence" value="ECO:0007669"/>
    <property type="project" value="UniProtKB-KW"/>
</dbReference>
<dbReference type="Gene3D" id="3.10.20.30">
    <property type="match status" value="1"/>
</dbReference>
<sequence length="161" mass="17213">MQITFTVNGEERELEVTPYTRLLDLLREDLGLTGVKEGCGKGECGACTVIMNGELTASCLVPAPQADQAEILTVEGLGTRDDLHPIQESFVEAGAVQCGYCIPGMILAGKRLLDENPQPTEKEVRYGLSGNICRCTGYAKIIDAVMMAADKLAVEGSDSND</sequence>
<dbReference type="InterPro" id="IPR006058">
    <property type="entry name" value="2Fe2S_fd_BS"/>
</dbReference>
<dbReference type="FunFam" id="3.10.20.30:FF:000020">
    <property type="entry name" value="Xanthine dehydrogenase iron-sulfur subunit"/>
    <property type="match status" value="1"/>
</dbReference>
<dbReference type="SUPFAM" id="SSF47741">
    <property type="entry name" value="CO dehydrogenase ISP C-domain like"/>
    <property type="match status" value="1"/>
</dbReference>
<keyword evidence="1" id="KW-0001">2Fe-2S</keyword>
<reference evidence="8 9" key="1">
    <citation type="submission" date="2019-03" db="EMBL/GenBank/DDBJ databases">
        <title>Subsurface microbial communities from deep shales in Ohio and West Virginia, USA.</title>
        <authorList>
            <person name="Wrighton K."/>
        </authorList>
    </citation>
    <scope>NUCLEOTIDE SEQUENCE [LARGE SCALE GENOMIC DNA]</scope>
    <source>
        <strain evidence="8 9">MA284_T2</strain>
    </source>
</reference>
<feature type="domain" description="2Fe-2S ferredoxin-type" evidence="7">
    <location>
        <begin position="1"/>
        <end position="77"/>
    </location>
</feature>
<proteinExistence type="predicted"/>
<dbReference type="InterPro" id="IPR051452">
    <property type="entry name" value="Diverse_Oxidoreductases"/>
</dbReference>
<dbReference type="GO" id="GO:0046872">
    <property type="term" value="F:metal ion binding"/>
    <property type="evidence" value="ECO:0007669"/>
    <property type="project" value="UniProtKB-KW"/>
</dbReference>
<dbReference type="Pfam" id="PF01799">
    <property type="entry name" value="Fer2_2"/>
    <property type="match status" value="1"/>
</dbReference>
<dbReference type="Proteomes" id="UP000295064">
    <property type="component" value="Unassembled WGS sequence"/>
</dbReference>
<dbReference type="InterPro" id="IPR012675">
    <property type="entry name" value="Beta-grasp_dom_sf"/>
</dbReference>
<dbReference type="FunFam" id="1.10.150.120:FF:000003">
    <property type="entry name" value="Carbon monoxide dehydrogenase, small subunit"/>
    <property type="match status" value="1"/>
</dbReference>
<keyword evidence="5" id="KW-0411">Iron-sulfur</keyword>
<dbReference type="SUPFAM" id="SSF54292">
    <property type="entry name" value="2Fe-2S ferredoxin-like"/>
    <property type="match status" value="1"/>
</dbReference>
<dbReference type="InterPro" id="IPR036010">
    <property type="entry name" value="2Fe-2S_ferredoxin-like_sf"/>
</dbReference>
<evidence type="ECO:0000256" key="1">
    <source>
        <dbReference type="ARBA" id="ARBA00022714"/>
    </source>
</evidence>
<keyword evidence="2" id="KW-0479">Metal-binding</keyword>
<keyword evidence="4" id="KW-0408">Iron</keyword>
<dbReference type="PROSITE" id="PS51085">
    <property type="entry name" value="2FE2S_FER_2"/>
    <property type="match status" value="1"/>
</dbReference>
<evidence type="ECO:0000256" key="3">
    <source>
        <dbReference type="ARBA" id="ARBA00023002"/>
    </source>
</evidence>
<dbReference type="PANTHER" id="PTHR44379">
    <property type="entry name" value="OXIDOREDUCTASE WITH IRON-SULFUR SUBUNIT"/>
    <property type="match status" value="1"/>
</dbReference>
<evidence type="ECO:0000256" key="6">
    <source>
        <dbReference type="ARBA" id="ARBA00060707"/>
    </source>
</evidence>
<dbReference type="Pfam" id="PF00111">
    <property type="entry name" value="Fer2"/>
    <property type="match status" value="1"/>
</dbReference>
<evidence type="ECO:0000256" key="2">
    <source>
        <dbReference type="ARBA" id="ARBA00022723"/>
    </source>
</evidence>
<organism evidence="8 9">
    <name type="scientific">Halanaerobium saccharolyticum</name>
    <dbReference type="NCBI Taxonomy" id="43595"/>
    <lineage>
        <taxon>Bacteria</taxon>
        <taxon>Bacillati</taxon>
        <taxon>Bacillota</taxon>
        <taxon>Clostridia</taxon>
        <taxon>Halanaerobiales</taxon>
        <taxon>Halanaerobiaceae</taxon>
        <taxon>Halanaerobium</taxon>
    </lineage>
</organism>